<dbReference type="GO" id="GO:0015074">
    <property type="term" value="P:DNA integration"/>
    <property type="evidence" value="ECO:0007669"/>
    <property type="project" value="InterPro"/>
</dbReference>
<protein>
    <recommendedName>
        <fullName evidence="4">Integrase</fullName>
    </recommendedName>
</protein>
<dbReference type="RefSeq" id="WP_068351515.1">
    <property type="nucleotide sequence ID" value="NZ_CP016033.1"/>
</dbReference>
<dbReference type="Proteomes" id="UP000078263">
    <property type="component" value="Chromosome"/>
</dbReference>
<dbReference type="GO" id="GO:0006310">
    <property type="term" value="P:DNA recombination"/>
    <property type="evidence" value="ECO:0007669"/>
    <property type="project" value="UniProtKB-KW"/>
</dbReference>
<dbReference type="KEGG" id="pns:A9D12_10270"/>
<dbReference type="GO" id="GO:0003677">
    <property type="term" value="F:DNA binding"/>
    <property type="evidence" value="ECO:0007669"/>
    <property type="project" value="InterPro"/>
</dbReference>
<name>A0A192D5A8_9SPHN</name>
<dbReference type="Gene3D" id="1.10.443.10">
    <property type="entry name" value="Intergrase catalytic core"/>
    <property type="match status" value="1"/>
</dbReference>
<dbReference type="InterPro" id="IPR013762">
    <property type="entry name" value="Integrase-like_cat_sf"/>
</dbReference>
<evidence type="ECO:0000313" key="2">
    <source>
        <dbReference type="EMBL" id="ANK13265.1"/>
    </source>
</evidence>
<dbReference type="STRING" id="1112.A9D12_10270"/>
<dbReference type="AlphaFoldDB" id="A0A192D5A8"/>
<gene>
    <name evidence="2" type="ORF">A9D12_10270</name>
</gene>
<proteinExistence type="predicted"/>
<dbReference type="EMBL" id="CP016033">
    <property type="protein sequence ID" value="ANK13265.1"/>
    <property type="molecule type" value="Genomic_DNA"/>
</dbReference>
<evidence type="ECO:0000313" key="3">
    <source>
        <dbReference type="Proteomes" id="UP000078263"/>
    </source>
</evidence>
<dbReference type="InterPro" id="IPR011010">
    <property type="entry name" value="DNA_brk_join_enz"/>
</dbReference>
<evidence type="ECO:0008006" key="4">
    <source>
        <dbReference type="Google" id="ProtNLM"/>
    </source>
</evidence>
<accession>A0A192D5A8</accession>
<dbReference type="OrthoDB" id="9784724at2"/>
<keyword evidence="3" id="KW-1185">Reference proteome</keyword>
<organism evidence="2 3">
    <name type="scientific">Erythrobacter neustonensis</name>
    <dbReference type="NCBI Taxonomy" id="1112"/>
    <lineage>
        <taxon>Bacteria</taxon>
        <taxon>Pseudomonadati</taxon>
        <taxon>Pseudomonadota</taxon>
        <taxon>Alphaproteobacteria</taxon>
        <taxon>Sphingomonadales</taxon>
        <taxon>Erythrobacteraceae</taxon>
        <taxon>Erythrobacter/Porphyrobacter group</taxon>
        <taxon>Erythrobacter</taxon>
    </lineage>
</organism>
<dbReference type="SUPFAM" id="SSF56349">
    <property type="entry name" value="DNA breaking-rejoining enzymes"/>
    <property type="match status" value="1"/>
</dbReference>
<keyword evidence="1" id="KW-0233">DNA recombination</keyword>
<evidence type="ECO:0000256" key="1">
    <source>
        <dbReference type="ARBA" id="ARBA00023172"/>
    </source>
</evidence>
<sequence>MPKIPFSSRRAGRYYFRRRVRLHDGKDIHVIVPLSTCDGQEARERAAILAAQFDRVRRTVNAYFKLDQTIDPAMLKGLFESELRHCLAAFVSEFHEGVRDPRALVAIHRTHASAYDIAQRPGTGNELTDEQRQKLAAAGHDEFAIEWVACDLDRYCSKDSVGDDSLALMAEGLGLEPTDAIIGRLRHIHLQARAEAHRLAAHFMDEDVQSAFDQEEALLAKRRRGGEPLTFVPPAAQDPQPVAPPYPVDPAVAGVEAGRDDCLFKTYHATRFGAVIPKVLRLARAAGHWNRGLAQYERVLHTFAWVTGDKPLGDYGHSDVAKFKNALLEMPRTYRPSKDFQRPFDEVLATLKVTQANARSVNTIKRDLSYMSTAYQILAEDEWAPKAANTKALDFAGFKFGKHKKVSEKTERPPWTPEHMKCLFSAPIWTGGGGHLRRLTAGAGPAVYQDAAYWLPILLYYTHATLNEIAGLRTDEVHIDDAVPNLVIKNNDLRGEDGVEGGEKNIKRGRMIPLHHEILRLGFAEYVQAIRAEGHTALFPELYLNQARIGGHQFRNIAWGHMRDWIGLHMPIPVNVMSGKQADMHSIRSLGSSFYATSEAPDLMRADVMGHARSGTNALHYSKRTKTHGVDKVLAEYKAFMARWTDVATSHLQPHPVKLLPINHRSRTGKPRLKAL</sequence>
<reference evidence="2 3" key="1">
    <citation type="submission" date="2016-05" db="EMBL/GenBank/DDBJ databases">
        <title>Compelete Genome Sequence of Bacteriochlorophyll-Synthesizing Bacterium Porphyrobacter neustonensis DSM 9434.</title>
        <authorList>
            <person name="Shi X.-L."/>
            <person name="Wu Y.-H."/>
            <person name="Cheng H."/>
            <person name="Xu L."/>
            <person name="Zhang X.-Q."/>
            <person name="Wang C.-S."/>
            <person name="Xu X.-W."/>
        </authorList>
    </citation>
    <scope>NUCLEOTIDE SEQUENCE [LARGE SCALE GENOMIC DNA]</scope>
    <source>
        <strain evidence="2 3">DSM 9434</strain>
    </source>
</reference>